<feature type="transmembrane region" description="Helical" evidence="1">
    <location>
        <begin position="57"/>
        <end position="76"/>
    </location>
</feature>
<proteinExistence type="predicted"/>
<keyword evidence="3" id="KW-1185">Reference proteome</keyword>
<dbReference type="Proteomes" id="UP000241764">
    <property type="component" value="Unassembled WGS sequence"/>
</dbReference>
<reference evidence="3" key="1">
    <citation type="submission" date="2017-11" db="EMBL/GenBank/DDBJ databases">
        <authorList>
            <person name="Kuznetsova I."/>
            <person name="Sazanova A."/>
            <person name="Chirak E."/>
            <person name="Safronova V."/>
            <person name="Willems A."/>
        </authorList>
    </citation>
    <scope>NUCLEOTIDE SEQUENCE [LARGE SCALE GENOMIC DNA]</scope>
    <source>
        <strain evidence="3">CCBAU 03422</strain>
    </source>
</reference>
<feature type="transmembrane region" description="Helical" evidence="1">
    <location>
        <begin position="183"/>
        <end position="204"/>
    </location>
</feature>
<sequence length="317" mass="33332">MSEFLVGISGTGPSSVELWVGMAAVGLLAFVLGFALNNGSICTVIATSELVLEKRPARFIAIVECAVWAAIVYAILETSPTMQLGWSPFGYLVPAAILFGIGLHVNGACVFGSVGHFGNGDSEFFFTFVGIFAVLYVDSAFDILPDRSPISASVPFGPLLLSIALLAALALRFGVSLKSKPNFARLTVCMVAIGSTFTMLAVFAPGFSITASLGSIISIPVVGPITLVCMFCGSIVSARFRKRRFLFKWPTIKTIAWRTFGGTLMGGGALLIPGGNDTLLMIGFPMGAWQAALAYGLFVATLAVLIAKFGSTARAWS</sequence>
<dbReference type="InterPro" id="IPR007272">
    <property type="entry name" value="Sulf_transp_TsuA/YedE"/>
</dbReference>
<feature type="transmembrane region" description="Helical" evidence="1">
    <location>
        <begin position="256"/>
        <end position="275"/>
    </location>
</feature>
<organism evidence="2 3">
    <name type="scientific">Phyllobacterium sophorae</name>
    <dbReference type="NCBI Taxonomy" id="1520277"/>
    <lineage>
        <taxon>Bacteria</taxon>
        <taxon>Pseudomonadati</taxon>
        <taxon>Pseudomonadota</taxon>
        <taxon>Alphaproteobacteria</taxon>
        <taxon>Hyphomicrobiales</taxon>
        <taxon>Phyllobacteriaceae</taxon>
        <taxon>Phyllobacterium</taxon>
    </lineage>
</organism>
<keyword evidence="1" id="KW-0812">Transmembrane</keyword>
<feature type="transmembrane region" description="Helical" evidence="1">
    <location>
        <begin position="150"/>
        <end position="171"/>
    </location>
</feature>
<protein>
    <submittedName>
        <fullName evidence="2">Uncharacterized protein</fullName>
    </submittedName>
</protein>
<name>A0A2P7BFV7_9HYPH</name>
<feature type="transmembrane region" description="Helical" evidence="1">
    <location>
        <begin position="124"/>
        <end position="144"/>
    </location>
</feature>
<accession>A0A2P7BFV7</accession>
<evidence type="ECO:0000256" key="1">
    <source>
        <dbReference type="SAM" id="Phobius"/>
    </source>
</evidence>
<dbReference type="AlphaFoldDB" id="A0A2P7BFV7"/>
<dbReference type="Pfam" id="PF04143">
    <property type="entry name" value="Sulf_transp"/>
    <property type="match status" value="1"/>
</dbReference>
<gene>
    <name evidence="2" type="ORF">CU103_10005</name>
</gene>
<feature type="transmembrane region" description="Helical" evidence="1">
    <location>
        <begin position="88"/>
        <end position="112"/>
    </location>
</feature>
<keyword evidence="1" id="KW-0472">Membrane</keyword>
<comment type="caution">
    <text evidence="2">The sequence shown here is derived from an EMBL/GenBank/DDBJ whole genome shotgun (WGS) entry which is preliminary data.</text>
</comment>
<dbReference type="EMBL" id="PGGM01000003">
    <property type="protein sequence ID" value="PSH65325.1"/>
    <property type="molecule type" value="Genomic_DNA"/>
</dbReference>
<evidence type="ECO:0000313" key="3">
    <source>
        <dbReference type="Proteomes" id="UP000241764"/>
    </source>
</evidence>
<dbReference type="OrthoDB" id="8445931at2"/>
<evidence type="ECO:0000313" key="2">
    <source>
        <dbReference type="EMBL" id="PSH65325.1"/>
    </source>
</evidence>
<keyword evidence="1" id="KW-1133">Transmembrane helix</keyword>
<feature type="transmembrane region" description="Helical" evidence="1">
    <location>
        <begin position="18"/>
        <end position="36"/>
    </location>
</feature>
<feature type="transmembrane region" description="Helical" evidence="1">
    <location>
        <begin position="216"/>
        <end position="236"/>
    </location>
</feature>
<feature type="transmembrane region" description="Helical" evidence="1">
    <location>
        <begin position="287"/>
        <end position="307"/>
    </location>
</feature>